<organism evidence="3 4">
    <name type="scientific">Mytilus edulis</name>
    <name type="common">Blue mussel</name>
    <dbReference type="NCBI Taxonomy" id="6550"/>
    <lineage>
        <taxon>Eukaryota</taxon>
        <taxon>Metazoa</taxon>
        <taxon>Spiralia</taxon>
        <taxon>Lophotrochozoa</taxon>
        <taxon>Mollusca</taxon>
        <taxon>Bivalvia</taxon>
        <taxon>Autobranchia</taxon>
        <taxon>Pteriomorphia</taxon>
        <taxon>Mytilida</taxon>
        <taxon>Mytiloidea</taxon>
        <taxon>Mytilidae</taxon>
        <taxon>Mytilinae</taxon>
        <taxon>Mytilus</taxon>
    </lineage>
</organism>
<dbReference type="EMBL" id="CAJPWZ010000901">
    <property type="protein sequence ID" value="CAG2202909.1"/>
    <property type="molecule type" value="Genomic_DNA"/>
</dbReference>
<evidence type="ECO:0000313" key="4">
    <source>
        <dbReference type="Proteomes" id="UP000683360"/>
    </source>
</evidence>
<gene>
    <name evidence="3" type="ORF">MEDL_17456</name>
</gene>
<feature type="chain" id="PRO_5035714704" evidence="2">
    <location>
        <begin position="17"/>
        <end position="376"/>
    </location>
</feature>
<keyword evidence="1" id="KW-0472">Membrane</keyword>
<sequence length="376" mass="42213">MRQFLILLLISITCKSDRQCMPKDCKRPGHQAKSCFCSCLQPAIDDKRKDLYVSFPRCINAINVDEKRYELTNKMLSLRGNENSFTQKFSLDYSASKTSLEIDRKYIISVTPTCTICDFCRPIEIVLDAKHTAIPAPITEEGQKSEHGTTITIAVVVSVCVCVIIGFVIFAVISRRSCNMIMHSTKTFLVRFFVSVALILDVTCQCSYDSSTDCMSQVIKKDCFCSCLEAKIDAYYTTKLKVQANYLCTHFLKECKDIWTLSFSYTVVNISTLNEELYTSERISVPHNQEIVTEIKELQIAGKYSIKIKPSCTICGSGCKVIHLSSIQITKGKGPKKSIAKQYLTDFISLPVLVTFVCVLVISILLVLDLVCTSLK</sequence>
<evidence type="ECO:0000256" key="1">
    <source>
        <dbReference type="SAM" id="Phobius"/>
    </source>
</evidence>
<feature type="transmembrane region" description="Helical" evidence="1">
    <location>
        <begin position="343"/>
        <end position="368"/>
    </location>
</feature>
<feature type="transmembrane region" description="Helical" evidence="1">
    <location>
        <begin position="151"/>
        <end position="173"/>
    </location>
</feature>
<evidence type="ECO:0000313" key="3">
    <source>
        <dbReference type="EMBL" id="CAG2202909.1"/>
    </source>
</evidence>
<keyword evidence="1" id="KW-1133">Transmembrane helix</keyword>
<feature type="signal peptide" evidence="2">
    <location>
        <begin position="1"/>
        <end position="16"/>
    </location>
</feature>
<proteinExistence type="predicted"/>
<reference evidence="3" key="1">
    <citation type="submission" date="2021-03" db="EMBL/GenBank/DDBJ databases">
        <authorList>
            <person name="Bekaert M."/>
        </authorList>
    </citation>
    <scope>NUCLEOTIDE SEQUENCE</scope>
</reference>
<protein>
    <submittedName>
        <fullName evidence="3">Uncharacterized protein</fullName>
    </submittedName>
</protein>
<accession>A0A8S3R1H5</accession>
<evidence type="ECO:0000256" key="2">
    <source>
        <dbReference type="SAM" id="SignalP"/>
    </source>
</evidence>
<keyword evidence="1" id="KW-0812">Transmembrane</keyword>
<dbReference type="Proteomes" id="UP000683360">
    <property type="component" value="Unassembled WGS sequence"/>
</dbReference>
<keyword evidence="4" id="KW-1185">Reference proteome</keyword>
<dbReference type="OrthoDB" id="6102469at2759"/>
<dbReference type="AlphaFoldDB" id="A0A8S3R1H5"/>
<keyword evidence="2" id="KW-0732">Signal</keyword>
<comment type="caution">
    <text evidence="3">The sequence shown here is derived from an EMBL/GenBank/DDBJ whole genome shotgun (WGS) entry which is preliminary data.</text>
</comment>
<name>A0A8S3R1H5_MYTED</name>